<dbReference type="CDD" id="cd00640">
    <property type="entry name" value="Trp-synth-beta_II"/>
    <property type="match status" value="1"/>
</dbReference>
<evidence type="ECO:0000256" key="2">
    <source>
        <dbReference type="ARBA" id="ARBA00022898"/>
    </source>
</evidence>
<keyword evidence="2" id="KW-0663">Pyridoxal phosphate</keyword>
<dbReference type="GO" id="GO:0016829">
    <property type="term" value="F:lyase activity"/>
    <property type="evidence" value="ECO:0007669"/>
    <property type="project" value="UniProtKB-KW"/>
</dbReference>
<dbReference type="InterPro" id="IPR001926">
    <property type="entry name" value="TrpB-like_PALP"/>
</dbReference>
<dbReference type="InterPro" id="IPR036052">
    <property type="entry name" value="TrpB-like_PALP_sf"/>
</dbReference>
<evidence type="ECO:0000256" key="1">
    <source>
        <dbReference type="ARBA" id="ARBA00001933"/>
    </source>
</evidence>
<evidence type="ECO:0000259" key="3">
    <source>
        <dbReference type="Pfam" id="PF00291"/>
    </source>
</evidence>
<dbReference type="GO" id="GO:1901605">
    <property type="term" value="P:alpha-amino acid metabolic process"/>
    <property type="evidence" value="ECO:0007669"/>
    <property type="project" value="UniProtKB-ARBA"/>
</dbReference>
<protein>
    <submittedName>
        <fullName evidence="4">PLP-dependent lyase/thiolase</fullName>
    </submittedName>
</protein>
<dbReference type="Proteomes" id="UP000621436">
    <property type="component" value="Unassembled WGS sequence"/>
</dbReference>
<comment type="caution">
    <text evidence="4">The sequence shown here is derived from an EMBL/GenBank/DDBJ whole genome shotgun (WGS) entry which is preliminary data.</text>
</comment>
<dbReference type="EMBL" id="JADPIE010000008">
    <property type="protein sequence ID" value="MBF8437889.1"/>
    <property type="molecule type" value="Genomic_DNA"/>
</dbReference>
<dbReference type="AlphaFoldDB" id="A0A931AWC0"/>
<organism evidence="4 5">
    <name type="scientific">Halonatronomonas betaini</name>
    <dbReference type="NCBI Taxonomy" id="2778430"/>
    <lineage>
        <taxon>Bacteria</taxon>
        <taxon>Bacillati</taxon>
        <taxon>Bacillota</taxon>
        <taxon>Clostridia</taxon>
        <taxon>Halanaerobiales</taxon>
        <taxon>Halarsenatibacteraceae</taxon>
        <taxon>Halonatronomonas</taxon>
    </lineage>
</organism>
<dbReference type="RefSeq" id="WP_270454940.1">
    <property type="nucleotide sequence ID" value="NZ_JADPIE010000008.1"/>
</dbReference>
<accession>A0A931AWC0</accession>
<dbReference type="SUPFAM" id="SSF53686">
    <property type="entry name" value="Tryptophan synthase beta subunit-like PLP-dependent enzymes"/>
    <property type="match status" value="1"/>
</dbReference>
<reference evidence="4" key="1">
    <citation type="submission" date="2020-11" db="EMBL/GenBank/DDBJ databases">
        <title>Halonatronomonas betainensis gen. nov., sp. nov. a novel haloalkaliphilic representative of the family Halanaerobiacae capable of betaine degradation.</title>
        <authorList>
            <person name="Boltyanskaya Y."/>
            <person name="Kevbrin V."/>
            <person name="Detkova E."/>
            <person name="Grouzdev D.S."/>
            <person name="Koziaeva V."/>
            <person name="Zhilina T."/>
        </authorList>
    </citation>
    <scope>NUCLEOTIDE SEQUENCE</scope>
    <source>
        <strain evidence="4">Z-7014</strain>
    </source>
</reference>
<evidence type="ECO:0000313" key="4">
    <source>
        <dbReference type="EMBL" id="MBF8437889.1"/>
    </source>
</evidence>
<dbReference type="NCBIfam" id="NF040741">
    <property type="entry name" value="ornith_OrtB"/>
    <property type="match status" value="1"/>
</dbReference>
<comment type="cofactor">
    <cofactor evidence="1">
        <name>pyridoxal 5'-phosphate</name>
        <dbReference type="ChEBI" id="CHEBI:597326"/>
    </cofactor>
</comment>
<sequence length="475" mass="51779">MNAGDYNEVMARKNEIMKDAVGLDYDQFRINDLVFDYEGMMAKAGYGLDEIIDIQSDTGVGQTPLIELKNITKVVRKLSPAGKGARIFLKDEAANPSGSYKARRASVSVYHAEKHGYPGVVAATSGNYGAAVASQAVMRNLESIIVQEVFDSEDKGQPEILEKGRKCEAYGSEVLQLSVGPELFYMFLKVLEETGYFNASLYTPFGIAGVETLGYEIINQLRDREDLEPDAIICTNAGGGNLTGTARGVIKAGAKETEIIGASVDLSGLHMASDKDFNRKSFTTGHTGFGIPFATWPDRADVPLNAARALRYMDRYVTVNQGEVFYMTEALAAIEGMERGPAGNTSLAAAFAIAREMDEDQVVVVQETEYTGAGKHPIPQLNFARENGVEVKRGNPDHEVPGQSIIIPEEPGMIKARDLDLKKIRSSYLKKAINKSGIKELGAKELEFLAAEVNLDRARVEAIISEIDEVEVDLI</sequence>
<dbReference type="Pfam" id="PF00291">
    <property type="entry name" value="PALP"/>
    <property type="match status" value="1"/>
</dbReference>
<proteinExistence type="predicted"/>
<dbReference type="Gene3D" id="3.40.50.1100">
    <property type="match status" value="2"/>
</dbReference>
<feature type="domain" description="Tryptophan synthase beta chain-like PALP" evidence="3">
    <location>
        <begin position="58"/>
        <end position="365"/>
    </location>
</feature>
<evidence type="ECO:0000313" key="5">
    <source>
        <dbReference type="Proteomes" id="UP000621436"/>
    </source>
</evidence>
<dbReference type="InterPro" id="IPR053471">
    <property type="entry name" value="AKP_thiolase_beta"/>
</dbReference>
<dbReference type="InterPro" id="IPR050214">
    <property type="entry name" value="Cys_Synth/Cystath_Beta-Synth"/>
</dbReference>
<name>A0A931AWC0_9FIRM</name>
<keyword evidence="4" id="KW-0456">Lyase</keyword>
<dbReference type="PANTHER" id="PTHR10314">
    <property type="entry name" value="CYSTATHIONINE BETA-SYNTHASE"/>
    <property type="match status" value="1"/>
</dbReference>
<gene>
    <name evidence="4" type="ORF">I0Q91_12405</name>
</gene>
<keyword evidence="5" id="KW-1185">Reference proteome</keyword>